<gene>
    <name evidence="1" type="ORF">CLAFUR5_03151</name>
</gene>
<proteinExistence type="predicted"/>
<dbReference type="AlphaFoldDB" id="A0A9Q8LAF0"/>
<reference evidence="1" key="2">
    <citation type="journal article" date="2022" name="Microb. Genom.">
        <title>A chromosome-scale genome assembly of the tomato pathogen Cladosporium fulvum reveals a compartmentalized genome architecture and the presence of a dispensable chromosome.</title>
        <authorList>
            <person name="Zaccaron A.Z."/>
            <person name="Chen L.H."/>
            <person name="Samaras A."/>
            <person name="Stergiopoulos I."/>
        </authorList>
    </citation>
    <scope>NUCLEOTIDE SEQUENCE</scope>
    <source>
        <strain evidence="1">Race5_Kim</strain>
    </source>
</reference>
<protein>
    <submittedName>
        <fullName evidence="1">Uncharacterized protein</fullName>
    </submittedName>
</protein>
<reference evidence="1" key="1">
    <citation type="submission" date="2021-12" db="EMBL/GenBank/DDBJ databases">
        <authorList>
            <person name="Zaccaron A."/>
            <person name="Stergiopoulos I."/>
        </authorList>
    </citation>
    <scope>NUCLEOTIDE SEQUENCE</scope>
    <source>
        <strain evidence="1">Race5_Kim</strain>
    </source>
</reference>
<keyword evidence="2" id="KW-1185">Reference proteome</keyword>
<dbReference type="GeneID" id="71983029"/>
<name>A0A9Q8LAF0_PASFU</name>
<dbReference type="KEGG" id="ffu:CLAFUR5_03151"/>
<evidence type="ECO:0000313" key="2">
    <source>
        <dbReference type="Proteomes" id="UP000756132"/>
    </source>
</evidence>
<dbReference type="RefSeq" id="XP_047758140.1">
    <property type="nucleotide sequence ID" value="XM_047902299.1"/>
</dbReference>
<dbReference type="Pfam" id="PF26639">
    <property type="entry name" value="Het-6_barrel"/>
    <property type="match status" value="1"/>
</dbReference>
<sequence length="220" mass="25062">MFRIYARADQVLVCLGLPFEGYEEAVQTVYGVASGLRSRYKTTPELATEELTEYIMQSVERLLRERTVAEADESPLTRIGLTLAAGYYPFAEPEEDMGETHFGAFLETTTKSGLCRRLSDPARARLWSGLGDAARYLLQVRIHSHCRCIFYTSRGHIVLGPQHMKDPEVVCIPAGSAFPWILRREEDHYIFMGQCYLYGVMEAYTDGVYDQAPREVFEIH</sequence>
<accession>A0A9Q8LAF0</accession>
<organism evidence="1 2">
    <name type="scientific">Passalora fulva</name>
    <name type="common">Tomato leaf mold</name>
    <name type="synonym">Cladosporium fulvum</name>
    <dbReference type="NCBI Taxonomy" id="5499"/>
    <lineage>
        <taxon>Eukaryota</taxon>
        <taxon>Fungi</taxon>
        <taxon>Dikarya</taxon>
        <taxon>Ascomycota</taxon>
        <taxon>Pezizomycotina</taxon>
        <taxon>Dothideomycetes</taxon>
        <taxon>Dothideomycetidae</taxon>
        <taxon>Mycosphaerellales</taxon>
        <taxon>Mycosphaerellaceae</taxon>
        <taxon>Fulvia</taxon>
    </lineage>
</organism>
<dbReference type="Proteomes" id="UP000756132">
    <property type="component" value="Chromosome 2"/>
</dbReference>
<dbReference type="EMBL" id="CP090164">
    <property type="protein sequence ID" value="UJO13774.1"/>
    <property type="molecule type" value="Genomic_DNA"/>
</dbReference>
<dbReference type="OrthoDB" id="3634498at2759"/>
<evidence type="ECO:0000313" key="1">
    <source>
        <dbReference type="EMBL" id="UJO13774.1"/>
    </source>
</evidence>